<dbReference type="InterPro" id="IPR029470">
    <property type="entry name" value="PDDEXK_4"/>
</dbReference>
<protein>
    <recommendedName>
        <fullName evidence="5">PD-(D/E)XK nuclease superfamily protein</fullName>
    </recommendedName>
</protein>
<dbReference type="OrthoDB" id="1099676at2"/>
<organism evidence="2 3">
    <name type="scientific">Fibrobacter succinogenes (strain ATCC 19169 / S85)</name>
    <dbReference type="NCBI Taxonomy" id="59374"/>
    <lineage>
        <taxon>Bacteria</taxon>
        <taxon>Pseudomonadati</taxon>
        <taxon>Fibrobacterota</taxon>
        <taxon>Fibrobacteria</taxon>
        <taxon>Fibrobacterales</taxon>
        <taxon>Fibrobacteraceae</taxon>
        <taxon>Fibrobacter</taxon>
    </lineage>
</organism>
<dbReference type="KEGG" id="fsu:Fisuc_1062"/>
<evidence type="ECO:0000313" key="2">
    <source>
        <dbReference type="EMBL" id="ADL24827.1"/>
    </source>
</evidence>
<dbReference type="AlphaFoldDB" id="C9RPZ0"/>
<dbReference type="RefSeq" id="WP_014545797.1">
    <property type="nucleotide sequence ID" value="NC_013410.1"/>
</dbReference>
<evidence type="ECO:0000313" key="4">
    <source>
        <dbReference type="Proteomes" id="UP000001497"/>
    </source>
</evidence>
<reference evidence="3" key="2">
    <citation type="submission" date="2010-08" db="EMBL/GenBank/DDBJ databases">
        <title>Complete sequence of Fibrobacter succinogenes subsp. succinogenes S85.</title>
        <authorList>
            <person name="Durkin A.S."/>
            <person name="Nelson K.E."/>
            <person name="Morrison M."/>
            <person name="Forsberg C.W."/>
            <person name="Wilson D.B."/>
            <person name="Russell J.B."/>
            <person name="Cann I.K.O."/>
            <person name="Mackie R.I."/>
            <person name="White B.A."/>
        </authorList>
    </citation>
    <scope>NUCLEOTIDE SEQUENCE [LARGE SCALE GENOMIC DNA]</scope>
    <source>
        <strain evidence="3">ATCC 19169 / S85</strain>
    </source>
</reference>
<dbReference type="eggNOG" id="ENOG503316T">
    <property type="taxonomic scope" value="Bacteria"/>
</dbReference>
<name>C9RPZ0_FIBSS</name>
<dbReference type="EMBL" id="CP002158">
    <property type="protein sequence ID" value="ADL24827.1"/>
    <property type="molecule type" value="Genomic_DNA"/>
</dbReference>
<dbReference type="Proteomes" id="UP000000517">
    <property type="component" value="Chromosome"/>
</dbReference>
<dbReference type="HOGENOM" id="CLU_756182_0_0_0"/>
<reference evidence="1 4" key="1">
    <citation type="submission" date="2009-10" db="EMBL/GenBank/DDBJ databases">
        <title>Complete sequence of Fibrobacter succinogenes subsp. succinogenes S85.</title>
        <authorList>
            <consortium name="US DOE Joint Genome Institute"/>
            <person name="Lucas S."/>
            <person name="Copeland A."/>
            <person name="Lapidus A."/>
            <person name="Glavina del Rio T."/>
            <person name="Tice H."/>
            <person name="Bruce D."/>
            <person name="Goodwin L."/>
            <person name="Pitluck S."/>
            <person name="Chertkov O."/>
            <person name="Detter J.C."/>
            <person name="Han C."/>
            <person name="Tapia R."/>
            <person name="Larimer F."/>
            <person name="Land M."/>
            <person name="Hauser L."/>
            <person name="Kyrpides N."/>
            <person name="Mikhailova N."/>
            <person name="Weimer P.J."/>
            <person name="Stevenson D.M."/>
            <person name="Boyum J."/>
            <person name="Brumm P.I."/>
            <person name="Mead D."/>
        </authorList>
    </citation>
    <scope>NUCLEOTIDE SEQUENCE [LARGE SCALE GENOMIC DNA]</scope>
    <source>
        <strain evidence="4">ATCC 19169 / S85</strain>
        <strain evidence="1">S85</strain>
    </source>
</reference>
<dbReference type="Proteomes" id="UP000001497">
    <property type="component" value="Chromosome"/>
</dbReference>
<proteinExistence type="predicted"/>
<evidence type="ECO:0000313" key="3">
    <source>
        <dbReference type="Proteomes" id="UP000000517"/>
    </source>
</evidence>
<keyword evidence="4" id="KW-1185">Reference proteome</keyword>
<sequence length="405" mass="48425">MEKDENQLEKFKELLNKFNNFLPKPMYEPTYLELCEYPWNRLEEICSRIFAFFFDSRNPHGFRTLFFNSLFDAYREKYPVEVENFDKKNIMHTRSVCAETEIYTEKGNRIDLLLTTDCLKVCIENKIDAPAYNDFNDYYDYVKNESECYDLHTVCILFALCQKAEYENVNPNFKTIYYREFLEKLKQNLGNYLTQCNSKYLPVLTDFILFLDRKGGYMSDFSKDEKDFFLNDENNRIIEQLIERRNLFLEKQRVENNQHIDKIKNLLALKENATFCEFMKKEIWINPRDKRRYFYLKGCFEENNPKYALGIEAGFNKKKFDISLSVWQGDGDRAREALYKKLIDGKIDVIKTTHDLSQNEKWSIIVQSIDENDDKQIVDGLYDVYKKTEKIVNEAKVENKANEAM</sequence>
<evidence type="ECO:0000313" key="1">
    <source>
        <dbReference type="EMBL" id="ACX74667.1"/>
    </source>
</evidence>
<evidence type="ECO:0008006" key="5">
    <source>
        <dbReference type="Google" id="ProtNLM"/>
    </source>
</evidence>
<dbReference type="EMBL" id="CP001792">
    <property type="protein sequence ID" value="ACX74667.1"/>
    <property type="molecule type" value="Genomic_DNA"/>
</dbReference>
<reference evidence="2" key="3">
    <citation type="submission" date="2010-08" db="EMBL/GenBank/DDBJ databases">
        <authorList>
            <person name="Durkin A.S."/>
            <person name="Nelson K.E."/>
            <person name="Morrison M."/>
            <person name="Forsberg C.W."/>
            <person name="Wilson D.B."/>
            <person name="Russell J.B."/>
            <person name="Cann I.K.O."/>
            <person name="Mackie R.I."/>
            <person name="White B.A."/>
        </authorList>
    </citation>
    <scope>NUCLEOTIDE SEQUENCE</scope>
    <source>
        <strain evidence="2">S85</strain>
    </source>
</reference>
<gene>
    <name evidence="1" type="ordered locus">Fisuc_1062</name>
    <name evidence="2" type="ordered locus">FSU_1517</name>
</gene>
<dbReference type="Pfam" id="PF14281">
    <property type="entry name" value="PDDEXK_4"/>
    <property type="match status" value="1"/>
</dbReference>
<dbReference type="KEGG" id="fsc:FSU_1517"/>
<accession>C9RPZ0</accession>